<protein>
    <recommendedName>
        <fullName evidence="1">MoxR-vWA-beta-propeller ternary system domain-containing protein</fullName>
    </recommendedName>
</protein>
<evidence type="ECO:0000259" key="1">
    <source>
        <dbReference type="Pfam" id="PF19921"/>
    </source>
</evidence>
<comment type="caution">
    <text evidence="2">The sequence shown here is derived from an EMBL/GenBank/DDBJ whole genome shotgun (WGS) entry which is preliminary data.</text>
</comment>
<accession>A0A4Q7UEE9</accession>
<sequence length="136" mass="14502">MSAPPLSLQWRRRDTPLPAAAVAASGAVVAELRADALMRVTAGAHLRACAGREQSWLIVLGDRAELPWADGAIYLGWDDGVLVPTLAQPWPCADLLREPLRHLTNQQTGLIALLPGLVLAGPLPREPLDPARLAPS</sequence>
<dbReference type="EMBL" id="SHKK01000001">
    <property type="protein sequence ID" value="RZT77839.1"/>
    <property type="molecule type" value="Genomic_DNA"/>
</dbReference>
<dbReference type="AlphaFoldDB" id="A0A4Q7UEE9"/>
<keyword evidence="3" id="KW-1185">Reference proteome</keyword>
<dbReference type="InterPro" id="IPR045548">
    <property type="entry name" value="bpX5"/>
</dbReference>
<gene>
    <name evidence="2" type="ORF">EV382_1005</name>
</gene>
<dbReference type="Proteomes" id="UP000293781">
    <property type="component" value="Unassembled WGS sequence"/>
</dbReference>
<proteinExistence type="predicted"/>
<feature type="domain" description="MoxR-vWA-beta-propeller ternary system" evidence="1">
    <location>
        <begin position="8"/>
        <end position="125"/>
    </location>
</feature>
<evidence type="ECO:0000313" key="2">
    <source>
        <dbReference type="EMBL" id="RZT77839.1"/>
    </source>
</evidence>
<reference evidence="2 3" key="1">
    <citation type="submission" date="2019-02" db="EMBL/GenBank/DDBJ databases">
        <title>Sequencing the genomes of 1000 actinobacteria strains.</title>
        <authorList>
            <person name="Klenk H.-P."/>
        </authorList>
    </citation>
    <scope>NUCLEOTIDE SEQUENCE [LARGE SCALE GENOMIC DNA]</scope>
    <source>
        <strain evidence="2 3">DSM 45888</strain>
    </source>
</reference>
<organism evidence="2 3">
    <name type="scientific">Micromonospora violae</name>
    <dbReference type="NCBI Taxonomy" id="1278207"/>
    <lineage>
        <taxon>Bacteria</taxon>
        <taxon>Bacillati</taxon>
        <taxon>Actinomycetota</taxon>
        <taxon>Actinomycetes</taxon>
        <taxon>Micromonosporales</taxon>
        <taxon>Micromonosporaceae</taxon>
        <taxon>Micromonospora</taxon>
    </lineage>
</organism>
<name>A0A4Q7UEE9_9ACTN</name>
<evidence type="ECO:0000313" key="3">
    <source>
        <dbReference type="Proteomes" id="UP000293781"/>
    </source>
</evidence>
<dbReference type="Pfam" id="PF19921">
    <property type="entry name" value="bpX5"/>
    <property type="match status" value="1"/>
</dbReference>
<dbReference type="RefSeq" id="WP_425271866.1">
    <property type="nucleotide sequence ID" value="NZ_SHKK01000001.1"/>
</dbReference>